<evidence type="ECO:0000256" key="9">
    <source>
        <dbReference type="SAM" id="MobiDB-lite"/>
    </source>
</evidence>
<dbReference type="AlphaFoldDB" id="A0ABD3Q6E7"/>
<evidence type="ECO:0000256" key="1">
    <source>
        <dbReference type="ARBA" id="ARBA00001974"/>
    </source>
</evidence>
<dbReference type="Proteomes" id="UP001530400">
    <property type="component" value="Unassembled WGS sequence"/>
</dbReference>
<evidence type="ECO:0000256" key="6">
    <source>
        <dbReference type="ARBA" id="ARBA00023157"/>
    </source>
</evidence>
<comment type="caution">
    <text evidence="12">The sequence shown here is derived from an EMBL/GenBank/DDBJ whole genome shotgun (WGS) entry which is preliminary data.</text>
</comment>
<comment type="catalytic activity">
    <reaction evidence="8">
        <text>2 R'C(R)SH + O2 = R'C(R)S-S(R)CR' + H2O2</text>
        <dbReference type="Rhea" id="RHEA:17357"/>
        <dbReference type="ChEBI" id="CHEBI:15379"/>
        <dbReference type="ChEBI" id="CHEBI:16240"/>
        <dbReference type="ChEBI" id="CHEBI:16520"/>
        <dbReference type="ChEBI" id="CHEBI:17412"/>
        <dbReference type="EC" id="1.8.3.2"/>
    </reaction>
</comment>
<dbReference type="PANTHER" id="PTHR22897">
    <property type="entry name" value="QUIESCIN Q6-RELATED SULFHYDRYL OXIDASE"/>
    <property type="match status" value="1"/>
</dbReference>
<evidence type="ECO:0000256" key="3">
    <source>
        <dbReference type="ARBA" id="ARBA00022729"/>
    </source>
</evidence>
<evidence type="ECO:0000256" key="7">
    <source>
        <dbReference type="ARBA" id="ARBA00023180"/>
    </source>
</evidence>
<keyword evidence="6" id="KW-1015">Disulfide bond</keyword>
<evidence type="ECO:0000256" key="5">
    <source>
        <dbReference type="ARBA" id="ARBA00023002"/>
    </source>
</evidence>
<dbReference type="Pfam" id="PF04777">
    <property type="entry name" value="Evr1_Alr"/>
    <property type="match status" value="1"/>
</dbReference>
<evidence type="ECO:0000259" key="11">
    <source>
        <dbReference type="PROSITE" id="PS51352"/>
    </source>
</evidence>
<keyword evidence="8" id="KW-1133">Transmembrane helix</keyword>
<organism evidence="12 13">
    <name type="scientific">Cyclotella atomus</name>
    <dbReference type="NCBI Taxonomy" id="382360"/>
    <lineage>
        <taxon>Eukaryota</taxon>
        <taxon>Sar</taxon>
        <taxon>Stramenopiles</taxon>
        <taxon>Ochrophyta</taxon>
        <taxon>Bacillariophyta</taxon>
        <taxon>Coscinodiscophyceae</taxon>
        <taxon>Thalassiosirophycidae</taxon>
        <taxon>Stephanodiscales</taxon>
        <taxon>Stephanodiscaceae</taxon>
        <taxon>Cyclotella</taxon>
    </lineage>
</organism>
<keyword evidence="4 8" id="KW-0274">FAD</keyword>
<dbReference type="PROSITE" id="PS51324">
    <property type="entry name" value="ERV_ALR"/>
    <property type="match status" value="1"/>
</dbReference>
<feature type="domain" description="ERV/ALR sulfhydryl oxidase" evidence="10">
    <location>
        <begin position="639"/>
        <end position="767"/>
    </location>
</feature>
<dbReference type="GO" id="GO:0016972">
    <property type="term" value="F:thiol oxidase activity"/>
    <property type="evidence" value="ECO:0007669"/>
    <property type="project" value="UniProtKB-EC"/>
</dbReference>
<dbReference type="SUPFAM" id="SSF69000">
    <property type="entry name" value="FAD-dependent thiol oxidase"/>
    <property type="match status" value="1"/>
</dbReference>
<sequence>MIALAKRRILELWGLGLALVVISWSMSQTQHLTTAAAASSSDSYLYNTIDSSPIIDHGLSGDYTKSNSPKVVEFYNHKCGACQAFKYNYIELAKKVQSSRPDVEFYGVSCALHQSLCEVARVPKIVVFPAGDSEGVQVEKGSGAVYFLSQRLLKALRSPDEIAADADSARLGSRNVRRLRANAGEDDAADDMHPDEGDVMYLDEEDEDVEEVNHEMVESEIPEAEPDENADESPSADNRKDDIDETTGTKWDYNKLVEIKDVPREQWKPIHETDAWKNTMNELQNKDSQLGAQFLQWKHEHDAKLRAQAEQADKEEDRLVSKIDGDVERESSKEQGKQKADTKPREDEEQSNEEKDRLVSKIDGDVIRESARVQERQKAHIKSNREEEEKAPPPPPKTKQIEITQDEVDPPRVFPSNLSPEQEKKFKEFIEKKRKAAIRHEQLKHPVKALLGAGDAKTVQQKEKHQSPMNNYKSQYKASQQTQKDQKPKADLRPEAQQKTTKEKILSKVPIVKRAFNKHSQAQDTLNDAALSFTRSLLMGVFKGNTKGSLDYKRKKALKDWFDLMSVSLPPEMNLHELIDTLNTNIDEITSSEVKLKSILESHFIPDSNWSKSCTAEAGSLGEHVNEHRPIIIVSLQLTRIFILQGFFCGFWKLLHIMSLGVAEQAGGLMLREAIPSVRVFSTQEAASVLREYMIYFFNCDKCVKRFVGQYDSCGLQRCNRLSEQTEFVSVDTWRQFPLWMWEVHNDVSRSKANRAVEIFESRGRKAEARMFERDMRAVYPHIDQCVTCFDHEGKWNIDAVYNYLEREYWDFGHSVSPTVENMLDYSTGKREKSFGFGKMLFLSAVIGAITWLVKKKKLQFSGRHKKHEIEFGSFPSGRGSIKYRDS</sequence>
<comment type="cofactor">
    <cofactor evidence="1 8">
        <name>FAD</name>
        <dbReference type="ChEBI" id="CHEBI:57692"/>
    </cofactor>
</comment>
<dbReference type="EMBL" id="JALLPJ020000309">
    <property type="protein sequence ID" value="KAL3795843.1"/>
    <property type="molecule type" value="Genomic_DNA"/>
</dbReference>
<feature type="compositionally biased region" description="Polar residues" evidence="9">
    <location>
        <begin position="467"/>
        <end position="483"/>
    </location>
</feature>
<dbReference type="PROSITE" id="PS51352">
    <property type="entry name" value="THIOREDOXIN_2"/>
    <property type="match status" value="1"/>
</dbReference>
<dbReference type="InterPro" id="IPR036249">
    <property type="entry name" value="Thioredoxin-like_sf"/>
</dbReference>
<feature type="transmembrane region" description="Helical" evidence="8">
    <location>
        <begin position="835"/>
        <end position="854"/>
    </location>
</feature>
<dbReference type="EC" id="1.8.3.2" evidence="8"/>
<gene>
    <name evidence="12" type="ORF">ACHAWO_010135</name>
</gene>
<accession>A0ABD3Q6E7</accession>
<keyword evidence="13" id="KW-1185">Reference proteome</keyword>
<dbReference type="InterPro" id="IPR039798">
    <property type="entry name" value="Sulfhydryl_oxidase"/>
</dbReference>
<evidence type="ECO:0000313" key="13">
    <source>
        <dbReference type="Proteomes" id="UP001530400"/>
    </source>
</evidence>
<feature type="domain" description="Thioredoxin" evidence="11">
    <location>
        <begin position="34"/>
        <end position="158"/>
    </location>
</feature>
<keyword evidence="8" id="KW-0472">Membrane</keyword>
<keyword evidence="7" id="KW-0325">Glycoprotein</keyword>
<dbReference type="Gene3D" id="3.40.30.10">
    <property type="entry name" value="Glutaredoxin"/>
    <property type="match status" value="1"/>
</dbReference>
<dbReference type="InterPro" id="IPR036774">
    <property type="entry name" value="ERV/ALR_sulphydryl_oxid_sf"/>
</dbReference>
<feature type="region of interest" description="Disordered" evidence="9">
    <location>
        <begin position="456"/>
        <end position="504"/>
    </location>
</feature>
<feature type="region of interest" description="Disordered" evidence="9">
    <location>
        <begin position="304"/>
        <end position="421"/>
    </location>
</feature>
<dbReference type="Pfam" id="PF00085">
    <property type="entry name" value="Thioredoxin"/>
    <property type="match status" value="1"/>
</dbReference>
<feature type="compositionally biased region" description="Acidic residues" evidence="9">
    <location>
        <begin position="218"/>
        <end position="231"/>
    </location>
</feature>
<name>A0ABD3Q6E7_9STRA</name>
<proteinExistence type="predicted"/>
<keyword evidence="8" id="KW-0812">Transmembrane</keyword>
<evidence type="ECO:0000256" key="8">
    <source>
        <dbReference type="RuleBase" id="RU371123"/>
    </source>
</evidence>
<dbReference type="CDD" id="cd02961">
    <property type="entry name" value="PDI_a_family"/>
    <property type="match status" value="1"/>
</dbReference>
<dbReference type="InterPro" id="IPR017905">
    <property type="entry name" value="ERV/ALR_sulphydryl_oxidase"/>
</dbReference>
<dbReference type="Gene3D" id="1.20.120.310">
    <property type="entry name" value="ERV/ALR sulfhydryl oxidase domain"/>
    <property type="match status" value="1"/>
</dbReference>
<evidence type="ECO:0000256" key="4">
    <source>
        <dbReference type="ARBA" id="ARBA00022827"/>
    </source>
</evidence>
<evidence type="ECO:0000313" key="12">
    <source>
        <dbReference type="EMBL" id="KAL3795843.1"/>
    </source>
</evidence>
<evidence type="ECO:0000256" key="2">
    <source>
        <dbReference type="ARBA" id="ARBA00022630"/>
    </source>
</evidence>
<dbReference type="SUPFAM" id="SSF52833">
    <property type="entry name" value="Thioredoxin-like"/>
    <property type="match status" value="1"/>
</dbReference>
<dbReference type="InterPro" id="IPR013766">
    <property type="entry name" value="Thioredoxin_domain"/>
</dbReference>
<keyword evidence="2 8" id="KW-0285">Flavoprotein</keyword>
<keyword evidence="5 8" id="KW-0560">Oxidoreductase</keyword>
<feature type="region of interest" description="Disordered" evidence="9">
    <location>
        <begin position="213"/>
        <end position="246"/>
    </location>
</feature>
<feature type="compositionally biased region" description="Basic and acidic residues" evidence="9">
    <location>
        <begin position="484"/>
        <end position="504"/>
    </location>
</feature>
<reference evidence="12 13" key="1">
    <citation type="submission" date="2024-10" db="EMBL/GenBank/DDBJ databases">
        <title>Updated reference genomes for cyclostephanoid diatoms.</title>
        <authorList>
            <person name="Roberts W.R."/>
            <person name="Alverson A.J."/>
        </authorList>
    </citation>
    <scope>NUCLEOTIDE SEQUENCE [LARGE SCALE GENOMIC DNA]</scope>
    <source>
        <strain evidence="12 13">AJA010-31</strain>
    </source>
</reference>
<keyword evidence="3" id="KW-0732">Signal</keyword>
<protein>
    <recommendedName>
        <fullName evidence="8">Sulfhydryl oxidase</fullName>
        <ecNumber evidence="8">1.8.3.2</ecNumber>
    </recommendedName>
</protein>
<evidence type="ECO:0000259" key="10">
    <source>
        <dbReference type="PROSITE" id="PS51324"/>
    </source>
</evidence>
<dbReference type="PANTHER" id="PTHR22897:SF8">
    <property type="entry name" value="SULFHYDRYL OXIDASE"/>
    <property type="match status" value="1"/>
</dbReference>
<feature type="compositionally biased region" description="Basic and acidic residues" evidence="9">
    <location>
        <begin position="304"/>
        <end position="391"/>
    </location>
</feature>